<evidence type="ECO:0000259" key="6">
    <source>
        <dbReference type="Pfam" id="PF03358"/>
    </source>
</evidence>
<keyword evidence="8" id="KW-1185">Reference proteome</keyword>
<sequence length="194" mass="21010">MSDVIILNGSPRANGNTEILCRECAAEIEKSGLKPEIISFRGKEFRSCIACGSCKKKIGSCSIDDGLNEIIEKIKDAKGLIVASPVYFGTARGEIMSAVQRISMVSYGGERFLSKMVGGPIAVGRRGGHTSTIQELLMFYFINDMIVAGSDYWNIAFGKQAGEVAEDEEGLLTVRKFGGNVAEIIKAMNRDITE</sequence>
<evidence type="ECO:0000256" key="2">
    <source>
        <dbReference type="ARBA" id="ARBA00001966"/>
    </source>
</evidence>
<comment type="cofactor">
    <cofactor evidence="2">
        <name>[4Fe-4S] cluster</name>
        <dbReference type="ChEBI" id="CHEBI:49883"/>
    </cofactor>
</comment>
<evidence type="ECO:0000256" key="1">
    <source>
        <dbReference type="ARBA" id="ARBA00001917"/>
    </source>
</evidence>
<dbReference type="InterPro" id="IPR005025">
    <property type="entry name" value="FMN_Rdtase-like_dom"/>
</dbReference>
<feature type="domain" description="NADPH-dependent FMN reductase-like" evidence="6">
    <location>
        <begin position="4"/>
        <end position="158"/>
    </location>
</feature>
<dbReference type="RefSeq" id="WP_004076999.1">
    <property type="nucleotide sequence ID" value="NZ_CM001436.1"/>
</dbReference>
<dbReference type="PANTHER" id="PTHR43278">
    <property type="entry name" value="NAD(P)H-DEPENDENT FMN-CONTAINING OXIDOREDUCTASE YWQN-RELATED"/>
    <property type="match status" value="1"/>
</dbReference>
<dbReference type="InParanoid" id="H1Z0J9"/>
<dbReference type="InterPro" id="IPR051796">
    <property type="entry name" value="ISF_SsuE-like"/>
</dbReference>
<dbReference type="InterPro" id="IPR029039">
    <property type="entry name" value="Flavoprotein-like_sf"/>
</dbReference>
<comment type="cofactor">
    <cofactor evidence="1">
        <name>FMN</name>
        <dbReference type="ChEBI" id="CHEBI:58210"/>
    </cofactor>
</comment>
<dbReference type="PANTHER" id="PTHR43278:SF4">
    <property type="entry name" value="NAD(P)H-DEPENDENT FMN-CONTAINING OXIDOREDUCTASE YWQN-RELATED"/>
    <property type="match status" value="1"/>
</dbReference>
<organism evidence="7 8">
    <name type="scientific">Methanoplanus limicola DSM 2279</name>
    <dbReference type="NCBI Taxonomy" id="937775"/>
    <lineage>
        <taxon>Archaea</taxon>
        <taxon>Methanobacteriati</taxon>
        <taxon>Methanobacteriota</taxon>
        <taxon>Stenosarchaea group</taxon>
        <taxon>Methanomicrobia</taxon>
        <taxon>Methanomicrobiales</taxon>
        <taxon>Methanomicrobiaceae</taxon>
        <taxon>Methanoplanus</taxon>
    </lineage>
</organism>
<accession>H1Z0J9</accession>
<reference evidence="7 8" key="1">
    <citation type="submission" date="2011-10" db="EMBL/GenBank/DDBJ databases">
        <title>The Improved High-Quality Draft genome of Methanoplanus limicola DSM 2279.</title>
        <authorList>
            <consortium name="US DOE Joint Genome Institute (JGI-PGF)"/>
            <person name="Lucas S."/>
            <person name="Copeland A."/>
            <person name="Lapidus A."/>
            <person name="Glavina del Rio T."/>
            <person name="Dalin E."/>
            <person name="Tice H."/>
            <person name="Bruce D."/>
            <person name="Goodwin L."/>
            <person name="Pitluck S."/>
            <person name="Peters L."/>
            <person name="Mikhailova N."/>
            <person name="Lu M."/>
            <person name="Kyrpides N."/>
            <person name="Mavromatis K."/>
            <person name="Ivanova N."/>
            <person name="Markowitz V."/>
            <person name="Cheng J.-F."/>
            <person name="Hugenholtz P."/>
            <person name="Woyke T."/>
            <person name="Wu D."/>
            <person name="Wirth R."/>
            <person name="Brambilla E.-M."/>
            <person name="Klenk H.-P."/>
            <person name="Eisen J.A."/>
        </authorList>
    </citation>
    <scope>NUCLEOTIDE SEQUENCE [LARGE SCALE GENOMIC DNA]</scope>
    <source>
        <strain evidence="7 8">DSM 2279</strain>
    </source>
</reference>
<name>H1Z0J9_9EURY</name>
<protein>
    <submittedName>
        <fullName evidence="7">NADPH-dependent FMN reductase</fullName>
    </submittedName>
</protein>
<evidence type="ECO:0000313" key="8">
    <source>
        <dbReference type="Proteomes" id="UP000005741"/>
    </source>
</evidence>
<dbReference type="SUPFAM" id="SSF52218">
    <property type="entry name" value="Flavoproteins"/>
    <property type="match status" value="1"/>
</dbReference>
<dbReference type="Pfam" id="PF03358">
    <property type="entry name" value="FMN_red"/>
    <property type="match status" value="1"/>
</dbReference>
<dbReference type="FunCoup" id="H1Z0J9">
    <property type="interactions" value="3"/>
</dbReference>
<dbReference type="AlphaFoldDB" id="H1Z0J9"/>
<dbReference type="EMBL" id="CM001436">
    <property type="protein sequence ID" value="EHQ35256.1"/>
    <property type="molecule type" value="Genomic_DNA"/>
</dbReference>
<dbReference type="HOGENOM" id="CLU_050993_3_3_2"/>
<evidence type="ECO:0000256" key="3">
    <source>
        <dbReference type="ARBA" id="ARBA00022630"/>
    </source>
</evidence>
<dbReference type="Proteomes" id="UP000005741">
    <property type="component" value="Chromosome"/>
</dbReference>
<dbReference type="OrthoDB" id="9059at2157"/>
<evidence type="ECO:0000256" key="4">
    <source>
        <dbReference type="ARBA" id="ARBA00022643"/>
    </source>
</evidence>
<dbReference type="STRING" id="937775.Metlim_1145"/>
<keyword evidence="4" id="KW-0288">FMN</keyword>
<keyword evidence="3" id="KW-0285">Flavoprotein</keyword>
<evidence type="ECO:0000256" key="5">
    <source>
        <dbReference type="ARBA" id="ARBA00038292"/>
    </source>
</evidence>
<gene>
    <name evidence="7" type="ORF">Metlim_1145</name>
</gene>
<dbReference type="GO" id="GO:0016491">
    <property type="term" value="F:oxidoreductase activity"/>
    <property type="evidence" value="ECO:0007669"/>
    <property type="project" value="InterPro"/>
</dbReference>
<evidence type="ECO:0000313" key="7">
    <source>
        <dbReference type="EMBL" id="EHQ35256.1"/>
    </source>
</evidence>
<proteinExistence type="inferred from homology"/>
<comment type="similarity">
    <text evidence="5">Belongs to the SsuE family. Isf subfamily.</text>
</comment>
<dbReference type="Gene3D" id="3.40.50.360">
    <property type="match status" value="1"/>
</dbReference>